<dbReference type="InterPro" id="IPR047021">
    <property type="entry name" value="REXO1/3/4-like"/>
</dbReference>
<comment type="function">
    <text evidence="5">Exoribonuclease involved in ribosome biosynthesis. Involved in the processing of ITS1, the internal transcribed spacer localized between the 18S and 5.8S rRNAs.</text>
</comment>
<name>A0AAD6G515_9EURO</name>
<keyword evidence="4" id="KW-0269">Exonuclease</keyword>
<dbReference type="GeneID" id="81599345"/>
<dbReference type="InterPro" id="IPR012337">
    <property type="entry name" value="RNaseH-like_sf"/>
</dbReference>
<feature type="domain" description="Exonuclease" evidence="6">
    <location>
        <begin position="247"/>
        <end position="414"/>
    </location>
</feature>
<dbReference type="PANTHER" id="PTHR12801:SF45">
    <property type="entry name" value="RNA EXONUCLEASE 4"/>
    <property type="match status" value="1"/>
</dbReference>
<dbReference type="SMART" id="SM00479">
    <property type="entry name" value="EXOIII"/>
    <property type="match status" value="1"/>
</dbReference>
<evidence type="ECO:0000313" key="7">
    <source>
        <dbReference type="EMBL" id="KAJ5454764.1"/>
    </source>
</evidence>
<dbReference type="PANTHER" id="PTHR12801">
    <property type="entry name" value="RNA EXONUCLEASE REXO1 / RECO3 FAMILY MEMBER-RELATED"/>
    <property type="match status" value="1"/>
</dbReference>
<evidence type="ECO:0000256" key="2">
    <source>
        <dbReference type="ARBA" id="ARBA00022722"/>
    </source>
</evidence>
<dbReference type="InterPro" id="IPR036397">
    <property type="entry name" value="RNaseH_sf"/>
</dbReference>
<evidence type="ECO:0000256" key="3">
    <source>
        <dbReference type="ARBA" id="ARBA00022801"/>
    </source>
</evidence>
<keyword evidence="8" id="KW-1185">Reference proteome</keyword>
<keyword evidence="1" id="KW-0698">rRNA processing</keyword>
<dbReference type="Pfam" id="PF00929">
    <property type="entry name" value="RNase_T"/>
    <property type="match status" value="1"/>
</dbReference>
<organism evidence="7 8">
    <name type="scientific">Penicillium daleae</name>
    <dbReference type="NCBI Taxonomy" id="63821"/>
    <lineage>
        <taxon>Eukaryota</taxon>
        <taxon>Fungi</taxon>
        <taxon>Dikarya</taxon>
        <taxon>Ascomycota</taxon>
        <taxon>Pezizomycotina</taxon>
        <taxon>Eurotiomycetes</taxon>
        <taxon>Eurotiomycetidae</taxon>
        <taxon>Eurotiales</taxon>
        <taxon>Aspergillaceae</taxon>
        <taxon>Penicillium</taxon>
    </lineage>
</organism>
<evidence type="ECO:0000256" key="1">
    <source>
        <dbReference type="ARBA" id="ARBA00022552"/>
    </source>
</evidence>
<keyword evidence="2" id="KW-0540">Nuclease</keyword>
<evidence type="ECO:0000259" key="6">
    <source>
        <dbReference type="SMART" id="SM00479"/>
    </source>
</evidence>
<dbReference type="SUPFAM" id="SSF53098">
    <property type="entry name" value="Ribonuclease H-like"/>
    <property type="match status" value="1"/>
</dbReference>
<proteinExistence type="predicted"/>
<dbReference type="Proteomes" id="UP001213681">
    <property type="component" value="Unassembled WGS sequence"/>
</dbReference>
<comment type="caution">
    <text evidence="7">The sequence shown here is derived from an EMBL/GenBank/DDBJ whole genome shotgun (WGS) entry which is preliminary data.</text>
</comment>
<keyword evidence="3" id="KW-0378">Hydrolase</keyword>
<reference evidence="7" key="1">
    <citation type="submission" date="2022-12" db="EMBL/GenBank/DDBJ databases">
        <authorList>
            <person name="Petersen C."/>
        </authorList>
    </citation>
    <scope>NUCLEOTIDE SEQUENCE</scope>
    <source>
        <strain evidence="7">IBT 16125</strain>
    </source>
</reference>
<protein>
    <recommendedName>
        <fullName evidence="6">Exonuclease domain-containing protein</fullName>
    </recommendedName>
</protein>
<evidence type="ECO:0000256" key="4">
    <source>
        <dbReference type="ARBA" id="ARBA00022839"/>
    </source>
</evidence>
<dbReference type="GO" id="GO:0003676">
    <property type="term" value="F:nucleic acid binding"/>
    <property type="evidence" value="ECO:0007669"/>
    <property type="project" value="InterPro"/>
</dbReference>
<dbReference type="AlphaFoldDB" id="A0AAD6G515"/>
<evidence type="ECO:0000313" key="8">
    <source>
        <dbReference type="Proteomes" id="UP001213681"/>
    </source>
</evidence>
<dbReference type="RefSeq" id="XP_056767720.1">
    <property type="nucleotide sequence ID" value="XM_056909102.1"/>
</dbReference>
<dbReference type="InterPro" id="IPR013520">
    <property type="entry name" value="Ribonucl_H"/>
</dbReference>
<dbReference type="Gene3D" id="3.30.420.10">
    <property type="entry name" value="Ribonuclease H-like superfamily/Ribonuclease H"/>
    <property type="match status" value="1"/>
</dbReference>
<evidence type="ECO:0000256" key="5">
    <source>
        <dbReference type="ARBA" id="ARBA00025599"/>
    </source>
</evidence>
<dbReference type="CDD" id="cd06137">
    <property type="entry name" value="DEDDh_RNase"/>
    <property type="match status" value="1"/>
</dbReference>
<dbReference type="EMBL" id="JAPVEA010000005">
    <property type="protein sequence ID" value="KAJ5454764.1"/>
    <property type="molecule type" value="Genomic_DNA"/>
</dbReference>
<sequence length="423" mass="48892">MHTSAAVFWVSIYQQNYTGRIFQQRRKVLHDGDGNAIEYDESDDELSKLRQRHITKMEIAFRMRLAEDLEWALLVRQRLVFLEDTDEGKEGAHRTNEEFPVEPATSVAKYYSCPSYVLLDPECVFDYSNFTSLAADEPIYHRPGPDGRTRHFQGRLQLRIETGDAGWIHAEVIEAEFQEYLRNQVYRQEDIIREGHCEGHPGEFRKGGPFSRGCSQSPHHVNNQTLWQVWKDFELHETPKGCKSPRRCVVLDCEMGVANTGDPELIRIAAVDYFSGETLLDSLVFPQLKMWHLNTRFSGVTWPMLYKAREAGRTIPGRDAARRRLWSFVGKNTVVIVHGGYHDFLALRWIHRNVIDTLDCEHRRAVPERSPGLKNLANIHLGREIQRGRKGHDSVEDAQTTRDLASWYVKNLPPEAKVKPESR</sequence>
<dbReference type="GO" id="GO:0005634">
    <property type="term" value="C:nucleus"/>
    <property type="evidence" value="ECO:0007669"/>
    <property type="project" value="TreeGrafter"/>
</dbReference>
<dbReference type="GO" id="GO:0004527">
    <property type="term" value="F:exonuclease activity"/>
    <property type="evidence" value="ECO:0007669"/>
    <property type="project" value="UniProtKB-KW"/>
</dbReference>
<dbReference type="GO" id="GO:0000027">
    <property type="term" value="P:ribosomal large subunit assembly"/>
    <property type="evidence" value="ECO:0007669"/>
    <property type="project" value="TreeGrafter"/>
</dbReference>
<accession>A0AAD6G515</accession>
<gene>
    <name evidence="7" type="ORF">N7458_005720</name>
</gene>
<reference evidence="7" key="2">
    <citation type="journal article" date="2023" name="IMA Fungus">
        <title>Comparative genomic study of the Penicillium genus elucidates a diverse pangenome and 15 lateral gene transfer events.</title>
        <authorList>
            <person name="Petersen C."/>
            <person name="Sorensen T."/>
            <person name="Nielsen M.R."/>
            <person name="Sondergaard T.E."/>
            <person name="Sorensen J.L."/>
            <person name="Fitzpatrick D.A."/>
            <person name="Frisvad J.C."/>
            <person name="Nielsen K.L."/>
        </authorList>
    </citation>
    <scope>NUCLEOTIDE SEQUENCE</scope>
    <source>
        <strain evidence="7">IBT 16125</strain>
    </source>
</reference>
<dbReference type="GO" id="GO:0006364">
    <property type="term" value="P:rRNA processing"/>
    <property type="evidence" value="ECO:0007669"/>
    <property type="project" value="UniProtKB-KW"/>
</dbReference>